<evidence type="ECO:0000313" key="8">
    <source>
        <dbReference type="EMBL" id="RGE65363.1"/>
    </source>
</evidence>
<dbReference type="SUPFAM" id="SSF53383">
    <property type="entry name" value="PLP-dependent transferases"/>
    <property type="match status" value="1"/>
</dbReference>
<evidence type="ECO:0000313" key="7">
    <source>
        <dbReference type="EMBL" id="RGE62618.1"/>
    </source>
</evidence>
<evidence type="ECO:0000256" key="3">
    <source>
        <dbReference type="ARBA" id="ARBA00023015"/>
    </source>
</evidence>
<dbReference type="Pfam" id="PF00392">
    <property type="entry name" value="GntR"/>
    <property type="match status" value="1"/>
</dbReference>
<keyword evidence="9" id="KW-1185">Reference proteome</keyword>
<dbReference type="Gene3D" id="1.10.10.10">
    <property type="entry name" value="Winged helix-like DNA-binding domain superfamily/Winged helix DNA-binding domain"/>
    <property type="match status" value="1"/>
</dbReference>
<evidence type="ECO:0000256" key="4">
    <source>
        <dbReference type="ARBA" id="ARBA00023125"/>
    </source>
</evidence>
<organism evidence="8 10">
    <name type="scientific">Eisenbergiella massiliensis</name>
    <dbReference type="NCBI Taxonomy" id="1720294"/>
    <lineage>
        <taxon>Bacteria</taxon>
        <taxon>Bacillati</taxon>
        <taxon>Bacillota</taxon>
        <taxon>Clostridia</taxon>
        <taxon>Lachnospirales</taxon>
        <taxon>Lachnospiraceae</taxon>
        <taxon>Eisenbergiella</taxon>
    </lineage>
</organism>
<comment type="similarity">
    <text evidence="1">In the C-terminal section; belongs to the class-I pyridoxal-phosphate-dependent aminotransferase family.</text>
</comment>
<dbReference type="Gene3D" id="3.90.1150.10">
    <property type="entry name" value="Aspartate Aminotransferase, domain 1"/>
    <property type="match status" value="1"/>
</dbReference>
<dbReference type="GO" id="GO:0003824">
    <property type="term" value="F:catalytic activity"/>
    <property type="evidence" value="ECO:0007669"/>
    <property type="project" value="UniProtKB-ARBA"/>
</dbReference>
<dbReference type="RefSeq" id="WP_117531563.1">
    <property type="nucleotide sequence ID" value="NZ_QVLU01000036.1"/>
</dbReference>
<dbReference type="SMART" id="SM00345">
    <property type="entry name" value="HTH_GNTR"/>
    <property type="match status" value="1"/>
</dbReference>
<dbReference type="InterPro" id="IPR036388">
    <property type="entry name" value="WH-like_DNA-bd_sf"/>
</dbReference>
<evidence type="ECO:0000313" key="10">
    <source>
        <dbReference type="Proteomes" id="UP000261166"/>
    </source>
</evidence>
<dbReference type="InterPro" id="IPR015422">
    <property type="entry name" value="PyrdxlP-dep_Trfase_small"/>
</dbReference>
<keyword evidence="2" id="KW-0663">Pyridoxal phosphate</keyword>
<dbReference type="InterPro" id="IPR036390">
    <property type="entry name" value="WH_DNA-bd_sf"/>
</dbReference>
<dbReference type="InterPro" id="IPR051446">
    <property type="entry name" value="HTH_trans_reg/aminotransferase"/>
</dbReference>
<dbReference type="GeneID" id="97986918"/>
<dbReference type="InterPro" id="IPR015421">
    <property type="entry name" value="PyrdxlP-dep_Trfase_major"/>
</dbReference>
<protein>
    <submittedName>
        <fullName evidence="8">GntR family transcriptional regulator</fullName>
    </submittedName>
</protein>
<keyword evidence="5" id="KW-0804">Transcription</keyword>
<dbReference type="PANTHER" id="PTHR46577">
    <property type="entry name" value="HTH-TYPE TRANSCRIPTIONAL REGULATORY PROTEIN GABR"/>
    <property type="match status" value="1"/>
</dbReference>
<feature type="domain" description="HTH gntR-type" evidence="6">
    <location>
        <begin position="1"/>
        <end position="59"/>
    </location>
</feature>
<gene>
    <name evidence="8" type="ORF">DWY69_26225</name>
    <name evidence="7" type="ORF">DXC51_08505</name>
</gene>
<dbReference type="EMBL" id="QVLU01000036">
    <property type="protein sequence ID" value="RGE65363.1"/>
    <property type="molecule type" value="Genomic_DNA"/>
</dbReference>
<evidence type="ECO:0000256" key="1">
    <source>
        <dbReference type="ARBA" id="ARBA00005384"/>
    </source>
</evidence>
<name>A0A3E3IE82_9FIRM</name>
<evidence type="ECO:0000256" key="2">
    <source>
        <dbReference type="ARBA" id="ARBA00022898"/>
    </source>
</evidence>
<keyword evidence="4" id="KW-0238">DNA-binding</keyword>
<accession>A0A3E3IE82</accession>
<evidence type="ECO:0000256" key="5">
    <source>
        <dbReference type="ARBA" id="ARBA00023163"/>
    </source>
</evidence>
<dbReference type="SUPFAM" id="SSF46785">
    <property type="entry name" value="Winged helix' DNA-binding domain"/>
    <property type="match status" value="1"/>
</dbReference>
<dbReference type="PROSITE" id="PS50949">
    <property type="entry name" value="HTH_GNTR"/>
    <property type="match status" value="1"/>
</dbReference>
<dbReference type="InterPro" id="IPR000524">
    <property type="entry name" value="Tscrpt_reg_HTH_GntR"/>
</dbReference>
<dbReference type="PANTHER" id="PTHR46577:SF1">
    <property type="entry name" value="HTH-TYPE TRANSCRIPTIONAL REGULATORY PROTEIN GABR"/>
    <property type="match status" value="1"/>
</dbReference>
<evidence type="ECO:0000313" key="9">
    <source>
        <dbReference type="Proteomes" id="UP000260812"/>
    </source>
</evidence>
<keyword evidence="3" id="KW-0805">Transcription regulation</keyword>
<proteinExistence type="inferred from homology"/>
<dbReference type="GO" id="GO:0003700">
    <property type="term" value="F:DNA-binding transcription factor activity"/>
    <property type="evidence" value="ECO:0007669"/>
    <property type="project" value="InterPro"/>
</dbReference>
<dbReference type="Proteomes" id="UP000260812">
    <property type="component" value="Unassembled WGS sequence"/>
</dbReference>
<evidence type="ECO:0000259" key="6">
    <source>
        <dbReference type="PROSITE" id="PS50949"/>
    </source>
</evidence>
<reference evidence="8 10" key="1">
    <citation type="submission" date="2018-08" db="EMBL/GenBank/DDBJ databases">
        <title>A genome reference for cultivated species of the human gut microbiota.</title>
        <authorList>
            <person name="Zou Y."/>
            <person name="Xue W."/>
            <person name="Luo G."/>
        </authorList>
    </citation>
    <scope>NUCLEOTIDE SEQUENCE [LARGE SCALE GENOMIC DNA]</scope>
    <source>
        <strain evidence="8 10">AF26-4BH</strain>
        <strain evidence="7">TF05-5AC</strain>
    </source>
</reference>
<dbReference type="EMBL" id="QVLV01000004">
    <property type="protein sequence ID" value="RGE62618.1"/>
    <property type="molecule type" value="Genomic_DNA"/>
</dbReference>
<dbReference type="CDD" id="cd07377">
    <property type="entry name" value="WHTH_GntR"/>
    <property type="match status" value="1"/>
</dbReference>
<sequence>MERDIKCGKLSANTKLPPQRELADYLDLNLSTITKAYKLCEMRGLIHAVTGKGTFVTPYANVPTSTVEKNMAPGIELAVIHPFYESNEAIRDLTIDILKKPFSEQLFEYSHPLGDRGQILTAARWLQRFGLDAPEHCIYVSGLSKPLCPGLRIAYLYLPDKYVNPMEQGIFSQNLKISSLNMEIAAEIIRSGLAWKIIQKKRNAAFARNEIYASCFPESSLRKESYYQWLELPDNLSGRLCEAELSCRGVSVFGAERFTVGNQGKTNAVRIATCSAENEEQLRKGLEILLNFIRQQEDREPLFIV</sequence>
<dbReference type="GO" id="GO:0003677">
    <property type="term" value="F:DNA binding"/>
    <property type="evidence" value="ECO:0007669"/>
    <property type="project" value="UniProtKB-KW"/>
</dbReference>
<dbReference type="AlphaFoldDB" id="A0A3E3IE82"/>
<dbReference type="Gene3D" id="3.40.640.10">
    <property type="entry name" value="Type I PLP-dependent aspartate aminotransferase-like (Major domain)"/>
    <property type="match status" value="1"/>
</dbReference>
<dbReference type="OrthoDB" id="9799482at2"/>
<dbReference type="Proteomes" id="UP000261166">
    <property type="component" value="Unassembled WGS sequence"/>
</dbReference>
<dbReference type="InterPro" id="IPR015424">
    <property type="entry name" value="PyrdxlP-dep_Trfase"/>
</dbReference>
<comment type="caution">
    <text evidence="8">The sequence shown here is derived from an EMBL/GenBank/DDBJ whole genome shotgun (WGS) entry which is preliminary data.</text>
</comment>